<dbReference type="Pfam" id="PF00881">
    <property type="entry name" value="Nitroreductase"/>
    <property type="match status" value="1"/>
</dbReference>
<evidence type="ECO:0000256" key="3">
    <source>
        <dbReference type="ARBA" id="ARBA00022630"/>
    </source>
</evidence>
<keyword evidence="3" id="KW-0285">Flavoprotein</keyword>
<dbReference type="InterPro" id="IPR000415">
    <property type="entry name" value="Nitroreductase-like"/>
</dbReference>
<protein>
    <recommendedName>
        <fullName evidence="6">Nitroreductase domain-containing protein</fullName>
    </recommendedName>
</protein>
<keyword evidence="4" id="KW-0288">FMN</keyword>
<sequence length="195" mass="21504">MGAGQSFLENLEWRRAAKHFSGGAVDSEGINRAIINAPSSFGIQPYKVYAVKNKETKEALRKVSYDQAQVTECDTLYIFCARTDVEERAEEYLVAAKGEYMRGMLMGFVKGLKDKQAWSAKQAYIALGFALAAAAELQIESCPMEGFNPVEVVKILSLPKNLVPCVFLAVGEKAEDKEPGPRFRFPASNLIVLVD</sequence>
<dbReference type="AlphaFoldDB" id="A0A6C0KX77"/>
<name>A0A6C0KX77_9ZZZZ</name>
<evidence type="ECO:0000256" key="2">
    <source>
        <dbReference type="ARBA" id="ARBA00007118"/>
    </source>
</evidence>
<reference evidence="7" key="1">
    <citation type="journal article" date="2020" name="Nature">
        <title>Giant virus diversity and host interactions through global metagenomics.</title>
        <authorList>
            <person name="Schulz F."/>
            <person name="Roux S."/>
            <person name="Paez-Espino D."/>
            <person name="Jungbluth S."/>
            <person name="Walsh D.A."/>
            <person name="Denef V.J."/>
            <person name="McMahon K.D."/>
            <person name="Konstantinidis K.T."/>
            <person name="Eloe-Fadrosh E.A."/>
            <person name="Kyrpides N.C."/>
            <person name="Woyke T."/>
        </authorList>
    </citation>
    <scope>NUCLEOTIDE SEQUENCE</scope>
    <source>
        <strain evidence="7">GVMAG-S-3300013286-35</strain>
    </source>
</reference>
<evidence type="ECO:0000313" key="7">
    <source>
        <dbReference type="EMBL" id="QHU22199.1"/>
    </source>
</evidence>
<feature type="domain" description="Nitroreductase" evidence="6">
    <location>
        <begin position="12"/>
        <end position="171"/>
    </location>
</feature>
<keyword evidence="5" id="KW-0560">Oxidoreductase</keyword>
<dbReference type="GO" id="GO:0016491">
    <property type="term" value="F:oxidoreductase activity"/>
    <property type="evidence" value="ECO:0007669"/>
    <property type="project" value="UniProtKB-KW"/>
</dbReference>
<dbReference type="Gene3D" id="3.40.109.10">
    <property type="entry name" value="NADH Oxidase"/>
    <property type="match status" value="1"/>
</dbReference>
<organism evidence="7">
    <name type="scientific">viral metagenome</name>
    <dbReference type="NCBI Taxonomy" id="1070528"/>
    <lineage>
        <taxon>unclassified sequences</taxon>
        <taxon>metagenomes</taxon>
        <taxon>organismal metagenomes</taxon>
    </lineage>
</organism>
<dbReference type="PANTHER" id="PTHR43673:SF2">
    <property type="entry name" value="NITROREDUCTASE"/>
    <property type="match status" value="1"/>
</dbReference>
<comment type="cofactor">
    <cofactor evidence="1">
        <name>FMN</name>
        <dbReference type="ChEBI" id="CHEBI:58210"/>
    </cofactor>
</comment>
<accession>A0A6C0KX77</accession>
<evidence type="ECO:0000256" key="5">
    <source>
        <dbReference type="ARBA" id="ARBA00023002"/>
    </source>
</evidence>
<comment type="similarity">
    <text evidence="2">Belongs to the nitroreductase family.</text>
</comment>
<evidence type="ECO:0000256" key="1">
    <source>
        <dbReference type="ARBA" id="ARBA00001917"/>
    </source>
</evidence>
<evidence type="ECO:0000256" key="4">
    <source>
        <dbReference type="ARBA" id="ARBA00022643"/>
    </source>
</evidence>
<dbReference type="SUPFAM" id="SSF55469">
    <property type="entry name" value="FMN-dependent nitroreductase-like"/>
    <property type="match status" value="1"/>
</dbReference>
<evidence type="ECO:0000259" key="6">
    <source>
        <dbReference type="Pfam" id="PF00881"/>
    </source>
</evidence>
<dbReference type="InterPro" id="IPR029479">
    <property type="entry name" value="Nitroreductase"/>
</dbReference>
<dbReference type="EMBL" id="MN741000">
    <property type="protein sequence ID" value="QHU22199.1"/>
    <property type="molecule type" value="Genomic_DNA"/>
</dbReference>
<dbReference type="PANTHER" id="PTHR43673">
    <property type="entry name" value="NAD(P)H NITROREDUCTASE YDGI-RELATED"/>
    <property type="match status" value="1"/>
</dbReference>
<proteinExistence type="inferred from homology"/>